<reference evidence="7" key="4">
    <citation type="submission" date="2019-03" db="UniProtKB">
        <authorList>
            <consortium name="EnsemblPlants"/>
        </authorList>
    </citation>
    <scope>IDENTIFICATION</scope>
</reference>
<evidence type="ECO:0000256" key="4">
    <source>
        <dbReference type="ARBA" id="ARBA00023242"/>
    </source>
</evidence>
<dbReference type="GO" id="GO:0005634">
    <property type="term" value="C:nucleus"/>
    <property type="evidence" value="ECO:0007669"/>
    <property type="project" value="UniProtKB-SubCell"/>
</dbReference>
<evidence type="ECO:0000256" key="3">
    <source>
        <dbReference type="ARBA" id="ARBA00023187"/>
    </source>
</evidence>
<evidence type="ECO:0000256" key="5">
    <source>
        <dbReference type="SAM" id="MobiDB-lite"/>
    </source>
</evidence>
<sequence>MGKKKVADDESDSDSDSDVDDNEGADAKPIALDHGNYSNESDKSEEEKVDLASVSGSHSEGESSGEKSQSSGCDFESGGSLECEGGMAVQPAPENTSANGTSENGKSALSEQVLKSDAPENTSENGTSENGKSALSEEVLKSDDKTDVDNTGSATSSLLNDPVVPPVEESADVNNKPLLSEEPVDLATFSSAAELEALGMEKLKLELQTHGLKCGGTLKERAARLFLLKTTPLDKLPKKLLAKPNSGGK</sequence>
<proteinExistence type="predicted"/>
<dbReference type="Proteomes" id="UP000015105">
    <property type="component" value="Chromosome 3D"/>
</dbReference>
<feature type="region of interest" description="Disordered" evidence="5">
    <location>
        <begin position="1"/>
        <end position="179"/>
    </location>
</feature>
<evidence type="ECO:0000313" key="7">
    <source>
        <dbReference type="EnsemblPlants" id="AET3Gv20641700.2"/>
    </source>
</evidence>
<feature type="compositionally biased region" description="Polar residues" evidence="5">
    <location>
        <begin position="93"/>
        <end position="110"/>
    </location>
</feature>
<keyword evidence="8" id="KW-1185">Reference proteome</keyword>
<feature type="compositionally biased region" description="Polar residues" evidence="5">
    <location>
        <begin position="119"/>
        <end position="133"/>
    </location>
</feature>
<reference evidence="8" key="1">
    <citation type="journal article" date="2014" name="Science">
        <title>Ancient hybridizations among the ancestral genomes of bread wheat.</title>
        <authorList>
            <consortium name="International Wheat Genome Sequencing Consortium,"/>
            <person name="Marcussen T."/>
            <person name="Sandve S.R."/>
            <person name="Heier L."/>
            <person name="Spannagl M."/>
            <person name="Pfeifer M."/>
            <person name="Jakobsen K.S."/>
            <person name="Wulff B.B."/>
            <person name="Steuernagel B."/>
            <person name="Mayer K.F."/>
            <person name="Olsen O.A."/>
        </authorList>
    </citation>
    <scope>NUCLEOTIDE SEQUENCE [LARGE SCALE GENOMIC DNA]</scope>
    <source>
        <strain evidence="8">cv. AL8/78</strain>
    </source>
</reference>
<dbReference type="InterPro" id="IPR025086">
    <property type="entry name" value="SDE2/SF3A3_SAP"/>
</dbReference>
<evidence type="ECO:0000313" key="8">
    <source>
        <dbReference type="Proteomes" id="UP000015105"/>
    </source>
</evidence>
<dbReference type="GO" id="GO:0008380">
    <property type="term" value="P:RNA splicing"/>
    <property type="evidence" value="ECO:0007669"/>
    <property type="project" value="UniProtKB-KW"/>
</dbReference>
<dbReference type="InterPro" id="IPR051421">
    <property type="entry name" value="RNA_Proc_DNA_Dmg_Regulator"/>
</dbReference>
<feature type="compositionally biased region" description="Acidic residues" evidence="5">
    <location>
        <begin position="9"/>
        <end position="24"/>
    </location>
</feature>
<protein>
    <recommendedName>
        <fullName evidence="6">SDE2/SF3A3 SAP domain-containing protein</fullName>
    </recommendedName>
</protein>
<comment type="subcellular location">
    <subcellularLocation>
        <location evidence="1">Nucleus</location>
    </subcellularLocation>
</comment>
<reference evidence="7" key="5">
    <citation type="journal article" date="2021" name="G3 (Bethesda)">
        <title>Aegilops tauschii genome assembly Aet v5.0 features greater sequence contiguity and improved annotation.</title>
        <authorList>
            <person name="Wang L."/>
            <person name="Zhu T."/>
            <person name="Rodriguez J.C."/>
            <person name="Deal K.R."/>
            <person name="Dubcovsky J."/>
            <person name="McGuire P.E."/>
            <person name="Lux T."/>
            <person name="Spannagl M."/>
            <person name="Mayer K.F.X."/>
            <person name="Baldrich P."/>
            <person name="Meyers B.C."/>
            <person name="Huo N."/>
            <person name="Gu Y.Q."/>
            <person name="Zhou H."/>
            <person name="Devos K.M."/>
            <person name="Bennetzen J.L."/>
            <person name="Unver T."/>
            <person name="Budak H."/>
            <person name="Gulick P.J."/>
            <person name="Galiba G."/>
            <person name="Kalapos B."/>
            <person name="Nelson D.R."/>
            <person name="Li P."/>
            <person name="You F.M."/>
            <person name="Luo M.C."/>
            <person name="Dvorak J."/>
        </authorList>
    </citation>
    <scope>NUCLEOTIDE SEQUENCE [LARGE SCALE GENOMIC DNA]</scope>
    <source>
        <strain evidence="7">cv. AL8/78</strain>
    </source>
</reference>
<keyword evidence="3" id="KW-0508">mRNA splicing</keyword>
<dbReference type="GO" id="GO:0006397">
    <property type="term" value="P:mRNA processing"/>
    <property type="evidence" value="ECO:0007669"/>
    <property type="project" value="UniProtKB-KW"/>
</dbReference>
<feature type="compositionally biased region" description="Basic and acidic residues" evidence="5">
    <location>
        <begin position="138"/>
        <end position="148"/>
    </location>
</feature>
<feature type="compositionally biased region" description="Polar residues" evidence="5">
    <location>
        <begin position="149"/>
        <end position="159"/>
    </location>
</feature>
<organism evidence="7 8">
    <name type="scientific">Aegilops tauschii subsp. strangulata</name>
    <name type="common">Goatgrass</name>
    <dbReference type="NCBI Taxonomy" id="200361"/>
    <lineage>
        <taxon>Eukaryota</taxon>
        <taxon>Viridiplantae</taxon>
        <taxon>Streptophyta</taxon>
        <taxon>Embryophyta</taxon>
        <taxon>Tracheophyta</taxon>
        <taxon>Spermatophyta</taxon>
        <taxon>Magnoliopsida</taxon>
        <taxon>Liliopsida</taxon>
        <taxon>Poales</taxon>
        <taxon>Poaceae</taxon>
        <taxon>BOP clade</taxon>
        <taxon>Pooideae</taxon>
        <taxon>Triticodae</taxon>
        <taxon>Triticeae</taxon>
        <taxon>Triticinae</taxon>
        <taxon>Aegilops</taxon>
    </lineage>
</organism>
<feature type="domain" description="SDE2/SF3A3 SAP" evidence="6">
    <location>
        <begin position="167"/>
        <end position="243"/>
    </location>
</feature>
<dbReference type="Gramene" id="AET3Gv20641700.2">
    <property type="protein sequence ID" value="AET3Gv20641700.2"/>
    <property type="gene ID" value="AET3Gv20641700"/>
</dbReference>
<reference evidence="7" key="3">
    <citation type="journal article" date="2017" name="Nature">
        <title>Genome sequence of the progenitor of the wheat D genome Aegilops tauschii.</title>
        <authorList>
            <person name="Luo M.C."/>
            <person name="Gu Y.Q."/>
            <person name="Puiu D."/>
            <person name="Wang H."/>
            <person name="Twardziok S.O."/>
            <person name="Deal K.R."/>
            <person name="Huo N."/>
            <person name="Zhu T."/>
            <person name="Wang L."/>
            <person name="Wang Y."/>
            <person name="McGuire P.E."/>
            <person name="Liu S."/>
            <person name="Long H."/>
            <person name="Ramasamy R.K."/>
            <person name="Rodriguez J.C."/>
            <person name="Van S.L."/>
            <person name="Yuan L."/>
            <person name="Wang Z."/>
            <person name="Xia Z."/>
            <person name="Xiao L."/>
            <person name="Anderson O.D."/>
            <person name="Ouyang S."/>
            <person name="Liang Y."/>
            <person name="Zimin A.V."/>
            <person name="Pertea G."/>
            <person name="Qi P."/>
            <person name="Bennetzen J.L."/>
            <person name="Dai X."/>
            <person name="Dawson M.W."/>
            <person name="Muller H.G."/>
            <person name="Kugler K."/>
            <person name="Rivarola-Duarte L."/>
            <person name="Spannagl M."/>
            <person name="Mayer K.F.X."/>
            <person name="Lu F.H."/>
            <person name="Bevan M.W."/>
            <person name="Leroy P."/>
            <person name="Li P."/>
            <person name="You F.M."/>
            <person name="Sun Q."/>
            <person name="Liu Z."/>
            <person name="Lyons E."/>
            <person name="Wicker T."/>
            <person name="Salzberg S.L."/>
            <person name="Devos K.M."/>
            <person name="Dvorak J."/>
        </authorList>
    </citation>
    <scope>NUCLEOTIDE SEQUENCE [LARGE SCALE GENOMIC DNA]</scope>
    <source>
        <strain evidence="7">cv. AL8/78</strain>
    </source>
</reference>
<reference evidence="8" key="2">
    <citation type="journal article" date="2017" name="Nat. Plants">
        <title>The Aegilops tauschii genome reveals multiple impacts of transposons.</title>
        <authorList>
            <person name="Zhao G."/>
            <person name="Zou C."/>
            <person name="Li K."/>
            <person name="Wang K."/>
            <person name="Li T."/>
            <person name="Gao L."/>
            <person name="Zhang X."/>
            <person name="Wang H."/>
            <person name="Yang Z."/>
            <person name="Liu X."/>
            <person name="Jiang W."/>
            <person name="Mao L."/>
            <person name="Kong X."/>
            <person name="Jiao Y."/>
            <person name="Jia J."/>
        </authorList>
    </citation>
    <scope>NUCLEOTIDE SEQUENCE [LARGE SCALE GENOMIC DNA]</scope>
    <source>
        <strain evidence="8">cv. AL8/78</strain>
    </source>
</reference>
<dbReference type="EnsemblPlants" id="AET3Gv20641700.2">
    <property type="protein sequence ID" value="AET3Gv20641700.2"/>
    <property type="gene ID" value="AET3Gv20641700"/>
</dbReference>
<dbReference type="Pfam" id="PF13297">
    <property type="entry name" value="SDE2_2C"/>
    <property type="match status" value="1"/>
</dbReference>
<evidence type="ECO:0000259" key="6">
    <source>
        <dbReference type="Pfam" id="PF13297"/>
    </source>
</evidence>
<keyword evidence="4" id="KW-0539">Nucleus</keyword>
<name>A0A453FD98_AEGTS</name>
<evidence type="ECO:0000256" key="2">
    <source>
        <dbReference type="ARBA" id="ARBA00022664"/>
    </source>
</evidence>
<accession>A0A453FD98</accession>
<dbReference type="PANTHER" id="PTHR12786">
    <property type="entry name" value="SPLICING FACTOR SF3A-RELATED"/>
    <property type="match status" value="1"/>
</dbReference>
<dbReference type="PANTHER" id="PTHR12786:SF1">
    <property type="entry name" value="SPLICING REGULATOR SDE2"/>
    <property type="match status" value="1"/>
</dbReference>
<feature type="compositionally biased region" description="Basic and acidic residues" evidence="5">
    <location>
        <begin position="40"/>
        <end position="50"/>
    </location>
</feature>
<keyword evidence="2" id="KW-0507">mRNA processing</keyword>
<evidence type="ECO:0000256" key="1">
    <source>
        <dbReference type="ARBA" id="ARBA00004123"/>
    </source>
</evidence>
<dbReference type="AlphaFoldDB" id="A0A453FD98"/>